<dbReference type="EMBL" id="CP016027">
    <property type="protein sequence ID" value="ANJ67131.1"/>
    <property type="molecule type" value="Genomic_DNA"/>
</dbReference>
<evidence type="ECO:0000259" key="3">
    <source>
        <dbReference type="Pfam" id="PF13511"/>
    </source>
</evidence>
<proteinExistence type="predicted"/>
<gene>
    <name evidence="4" type="ORF">A9404_06795</name>
</gene>
<name>A0A191ZGW7_9GAMM</name>
<dbReference type="Pfam" id="PF13511">
    <property type="entry name" value="DUF4124"/>
    <property type="match status" value="1"/>
</dbReference>
<evidence type="ECO:0000256" key="2">
    <source>
        <dbReference type="SAM" id="SignalP"/>
    </source>
</evidence>
<organism evidence="4 5">
    <name type="scientific">Halothiobacillus diazotrophicus</name>
    <dbReference type="NCBI Taxonomy" id="1860122"/>
    <lineage>
        <taxon>Bacteria</taxon>
        <taxon>Pseudomonadati</taxon>
        <taxon>Pseudomonadota</taxon>
        <taxon>Gammaproteobacteria</taxon>
        <taxon>Chromatiales</taxon>
        <taxon>Halothiobacillaceae</taxon>
        <taxon>Halothiobacillus</taxon>
    </lineage>
</organism>
<dbReference type="OrthoDB" id="7064973at2"/>
<feature type="signal peptide" evidence="2">
    <location>
        <begin position="1"/>
        <end position="21"/>
    </location>
</feature>
<feature type="compositionally biased region" description="Polar residues" evidence="1">
    <location>
        <begin position="43"/>
        <end position="53"/>
    </location>
</feature>
<keyword evidence="5" id="KW-1185">Reference proteome</keyword>
<sequence length="161" mass="17199">MQRLGKNALITLLALSNLALAGVSHADDATRIYKWVDKKGETHFSQLPPSSGHVQAEQINPDYAAPPSAPADETDTSKNPPSGATEPKGSKLPADTPITVFNKKEAEKACQAAEAQIKVLKSPENQLMTRDTDGKFRPLSPGEIADRLKQAQGVANKACVE</sequence>
<reference evidence="4 5" key="1">
    <citation type="submission" date="2016-06" db="EMBL/GenBank/DDBJ databases">
        <title>Insight into the functional genes involving in sulfur oxidation in Pearl River water.</title>
        <authorList>
            <person name="Luo J."/>
            <person name="Tan X."/>
            <person name="Lin W."/>
        </authorList>
    </citation>
    <scope>NUCLEOTIDE SEQUENCE [LARGE SCALE GENOMIC DNA]</scope>
    <source>
        <strain evidence="4 5">LS2</strain>
    </source>
</reference>
<dbReference type="KEGG" id="haz:A9404_06795"/>
<dbReference type="Proteomes" id="UP000078596">
    <property type="component" value="Chromosome"/>
</dbReference>
<accession>A0A191ZGW7</accession>
<dbReference type="RefSeq" id="WP_066099495.1">
    <property type="nucleotide sequence ID" value="NZ_CP016027.1"/>
</dbReference>
<protein>
    <recommendedName>
        <fullName evidence="3">DUF4124 domain-containing protein</fullName>
    </recommendedName>
</protein>
<evidence type="ECO:0000313" key="4">
    <source>
        <dbReference type="EMBL" id="ANJ67131.1"/>
    </source>
</evidence>
<feature type="domain" description="DUF4124" evidence="3">
    <location>
        <begin position="28"/>
        <end position="72"/>
    </location>
</feature>
<keyword evidence="2" id="KW-0732">Signal</keyword>
<dbReference type="AlphaFoldDB" id="A0A191ZGW7"/>
<evidence type="ECO:0000313" key="5">
    <source>
        <dbReference type="Proteomes" id="UP000078596"/>
    </source>
</evidence>
<dbReference type="STRING" id="1860122.A9404_06795"/>
<feature type="chain" id="PRO_5008250371" description="DUF4124 domain-containing protein" evidence="2">
    <location>
        <begin position="22"/>
        <end position="161"/>
    </location>
</feature>
<evidence type="ECO:0000256" key="1">
    <source>
        <dbReference type="SAM" id="MobiDB-lite"/>
    </source>
</evidence>
<dbReference type="InterPro" id="IPR025392">
    <property type="entry name" value="DUF4124"/>
</dbReference>
<feature type="region of interest" description="Disordered" evidence="1">
    <location>
        <begin position="43"/>
        <end position="97"/>
    </location>
</feature>